<dbReference type="Proteomes" id="UP001221838">
    <property type="component" value="Unassembled WGS sequence"/>
</dbReference>
<sequence length="441" mass="48209">MSAVQRLEEAQARAQLMAVVERLSWGPVDGRDVDAAIERVAERYALGSRPAQLQDALQTLYALVAMRTGLSASLEEWSANRRQFEIGLRKSLLFFNEQEKKLIGSVAASLVHARSEPKGPVRTPLKGSVLPGSRKALVELLEGMVRPRVEDSPQVGAARQSLGALKTAVAFAAVDWTGGSTEVALAYVKAASSLIHAASGGVSSAEFDFAVEGMARLERVAALHGFPCHEIRLMDNLSKVIARKDVHGRRVSLKDWALALAGIPERAQGVAEGALLIDRFWQEISAAFEALSSRVPSSLKPVVMDAFEQVRTLAENAYWPARRSTGGTLLSQHLGGNPQEMKDALQHLQLSEGNARQVLNGLLSRFFDKGGIPAMPKLDAQKNWEKFLTHKLAEGDWQLLDSLHRFPHNRDLNVMAQSLAIKVRSFAVLFIDLERHAVVGL</sequence>
<keyword evidence="2" id="KW-1185">Reference proteome</keyword>
<dbReference type="RefSeq" id="WP_272135591.1">
    <property type="nucleotide sequence ID" value="NZ_JAQNDM010000002.1"/>
</dbReference>
<protein>
    <submittedName>
        <fullName evidence="1">Uncharacterized protein</fullName>
    </submittedName>
</protein>
<reference evidence="1 2" key="1">
    <citation type="submission" date="2022-11" db="EMBL/GenBank/DDBJ databases">
        <title>Minimal conservation of predation-associated metabolite biosynthetic gene clusters underscores biosynthetic potential of Myxococcota including descriptions for ten novel species: Archangium lansinium sp. nov., Myxococcus landrumus sp. nov., Nannocystis bai.</title>
        <authorList>
            <person name="Ahearne A."/>
            <person name="Stevens C."/>
            <person name="Dowd S."/>
        </authorList>
    </citation>
    <scope>NUCLEOTIDE SEQUENCE [LARGE SCALE GENOMIC DNA]</scope>
    <source>
        <strain evidence="1 2">NCWAL01</strain>
    </source>
</reference>
<gene>
    <name evidence="1" type="ORF">POL68_06400</name>
</gene>
<proteinExistence type="predicted"/>
<dbReference type="EMBL" id="JAQNDM010000002">
    <property type="protein sequence ID" value="MDC0708096.1"/>
    <property type="molecule type" value="Genomic_DNA"/>
</dbReference>
<name>A0ABT5D3F3_9BACT</name>
<accession>A0ABT5D3F3</accession>
<comment type="caution">
    <text evidence="1">The sequence shown here is derived from an EMBL/GenBank/DDBJ whole genome shotgun (WGS) entry which is preliminary data.</text>
</comment>
<evidence type="ECO:0000313" key="2">
    <source>
        <dbReference type="Proteomes" id="UP001221838"/>
    </source>
</evidence>
<organism evidence="1 2">
    <name type="scientific">Stigmatella ashevillensis</name>
    <dbReference type="NCBI Taxonomy" id="2995309"/>
    <lineage>
        <taxon>Bacteria</taxon>
        <taxon>Pseudomonadati</taxon>
        <taxon>Myxococcota</taxon>
        <taxon>Myxococcia</taxon>
        <taxon>Myxococcales</taxon>
        <taxon>Cystobacterineae</taxon>
        <taxon>Archangiaceae</taxon>
        <taxon>Stigmatella</taxon>
    </lineage>
</organism>
<evidence type="ECO:0000313" key="1">
    <source>
        <dbReference type="EMBL" id="MDC0708096.1"/>
    </source>
</evidence>